<gene>
    <name evidence="1" type="ORF">HMPREF1316_0667</name>
</gene>
<protein>
    <submittedName>
        <fullName evidence="1">Haloacid dehalogenase-like hydrolase domain protein</fullName>
    </submittedName>
</protein>
<dbReference type="PANTHER" id="PTHR10000">
    <property type="entry name" value="PHOSPHOSERINE PHOSPHATASE"/>
    <property type="match status" value="1"/>
</dbReference>
<keyword evidence="2" id="KW-1185">Reference proteome</keyword>
<organism evidence="1 2">
    <name type="scientific">Olsenella profusa F0195</name>
    <dbReference type="NCBI Taxonomy" id="1125712"/>
    <lineage>
        <taxon>Bacteria</taxon>
        <taxon>Bacillati</taxon>
        <taxon>Actinomycetota</taxon>
        <taxon>Coriobacteriia</taxon>
        <taxon>Coriobacteriales</taxon>
        <taxon>Atopobiaceae</taxon>
        <taxon>Olsenella</taxon>
    </lineage>
</organism>
<reference evidence="1 2" key="1">
    <citation type="submission" date="2013-08" db="EMBL/GenBank/DDBJ databases">
        <authorList>
            <person name="Durkin A.S."/>
            <person name="Haft D.R."/>
            <person name="McCorrison J."/>
            <person name="Torralba M."/>
            <person name="Gillis M."/>
            <person name="Haft D.H."/>
            <person name="Methe B."/>
            <person name="Sutton G."/>
            <person name="Nelson K.E."/>
        </authorList>
    </citation>
    <scope>NUCLEOTIDE SEQUENCE [LARGE SCALE GENOMIC DNA]</scope>
    <source>
        <strain evidence="1 2">F0195</strain>
    </source>
</reference>
<evidence type="ECO:0000313" key="1">
    <source>
        <dbReference type="EMBL" id="ERL06151.1"/>
    </source>
</evidence>
<dbReference type="InterPro" id="IPR023214">
    <property type="entry name" value="HAD_sf"/>
</dbReference>
<dbReference type="STRING" id="1125712.HMPREF1316_0667"/>
<evidence type="ECO:0000313" key="2">
    <source>
        <dbReference type="Proteomes" id="UP000016638"/>
    </source>
</evidence>
<name>U2V0D4_9ACTN</name>
<dbReference type="eggNOG" id="COG0561">
    <property type="taxonomic scope" value="Bacteria"/>
</dbReference>
<dbReference type="GO" id="GO:0005829">
    <property type="term" value="C:cytosol"/>
    <property type="evidence" value="ECO:0007669"/>
    <property type="project" value="TreeGrafter"/>
</dbReference>
<dbReference type="Pfam" id="PF08282">
    <property type="entry name" value="Hydrolase_3"/>
    <property type="match status" value="1"/>
</dbReference>
<dbReference type="GO" id="GO:0000287">
    <property type="term" value="F:magnesium ion binding"/>
    <property type="evidence" value="ECO:0007669"/>
    <property type="project" value="TreeGrafter"/>
</dbReference>
<dbReference type="Gene3D" id="3.40.50.1000">
    <property type="entry name" value="HAD superfamily/HAD-like"/>
    <property type="match status" value="2"/>
</dbReference>
<dbReference type="PANTHER" id="PTHR10000:SF8">
    <property type="entry name" value="HAD SUPERFAMILY HYDROLASE-LIKE, TYPE 3"/>
    <property type="match status" value="1"/>
</dbReference>
<accession>U2V0D4</accession>
<comment type="caution">
    <text evidence="1">The sequence shown here is derived from an EMBL/GenBank/DDBJ whole genome shotgun (WGS) entry which is preliminary data.</text>
</comment>
<dbReference type="EMBL" id="AWEZ01000069">
    <property type="protein sequence ID" value="ERL06151.1"/>
    <property type="molecule type" value="Genomic_DNA"/>
</dbReference>
<dbReference type="Proteomes" id="UP000016638">
    <property type="component" value="Unassembled WGS sequence"/>
</dbReference>
<dbReference type="InterPro" id="IPR036412">
    <property type="entry name" value="HAD-like_sf"/>
</dbReference>
<dbReference type="PATRIC" id="fig|1125712.3.peg.2328"/>
<dbReference type="OrthoDB" id="3180736at2"/>
<dbReference type="RefSeq" id="WP_021727207.1">
    <property type="nucleotide sequence ID" value="NZ_AWEZ01000069.1"/>
</dbReference>
<dbReference type="SUPFAM" id="SSF56784">
    <property type="entry name" value="HAD-like"/>
    <property type="match status" value="1"/>
</dbReference>
<proteinExistence type="predicted"/>
<keyword evidence="1" id="KW-0378">Hydrolase</keyword>
<sequence>MPALSLPTFPRSSSALPDDLRQQLGRVRHIVTDLDNTMVSHGTALTNADRQPSFELPQTLMTLREADIDVTPCSGRNRAMIREDARMLGLTSWIGEMGGVLCTHEGANATWEYFTAEMPYDPDCDLTPHDLIMETGIVDRLLARWFDSLELYNDNGIGYQYREVSVALRGAVVEDEAQAMLDETSLPLELVDNGLVTTITGPTILPAFEDGTVEDVHTYHLNPRGLDKGTALQRYIELMGWDPAEVMACGDSPADCTMAPYVGTFLIMSNGIRNPKVQAALATAGNAWVSSAPSVDGWCEAARTLVALR</sequence>
<dbReference type="AlphaFoldDB" id="U2V0D4"/>
<dbReference type="GO" id="GO:0016791">
    <property type="term" value="F:phosphatase activity"/>
    <property type="evidence" value="ECO:0007669"/>
    <property type="project" value="TreeGrafter"/>
</dbReference>